<dbReference type="GO" id="GO:0016301">
    <property type="term" value="F:kinase activity"/>
    <property type="evidence" value="ECO:0007669"/>
    <property type="project" value="UniProtKB-KW"/>
</dbReference>
<organism evidence="6 7">
    <name type="scientific">Olea europaea subsp. europaea</name>
    <dbReference type="NCBI Taxonomy" id="158383"/>
    <lineage>
        <taxon>Eukaryota</taxon>
        <taxon>Viridiplantae</taxon>
        <taxon>Streptophyta</taxon>
        <taxon>Embryophyta</taxon>
        <taxon>Tracheophyta</taxon>
        <taxon>Spermatophyta</taxon>
        <taxon>Magnoliopsida</taxon>
        <taxon>eudicotyledons</taxon>
        <taxon>Gunneridae</taxon>
        <taxon>Pentapetalae</taxon>
        <taxon>asterids</taxon>
        <taxon>lamiids</taxon>
        <taxon>Lamiales</taxon>
        <taxon>Oleaceae</taxon>
        <taxon>Oleeae</taxon>
        <taxon>Olea</taxon>
    </lineage>
</organism>
<evidence type="ECO:0000256" key="2">
    <source>
        <dbReference type="ARBA" id="ARBA00022679"/>
    </source>
</evidence>
<dbReference type="InterPro" id="IPR050306">
    <property type="entry name" value="PfkB_Carbo_kinase"/>
</dbReference>
<evidence type="ECO:0000256" key="1">
    <source>
        <dbReference type="ARBA" id="ARBA00010688"/>
    </source>
</evidence>
<dbReference type="OrthoDB" id="1933786at2759"/>
<dbReference type="Pfam" id="PF00294">
    <property type="entry name" value="PfkB"/>
    <property type="match status" value="1"/>
</dbReference>
<dbReference type="GO" id="GO:0042793">
    <property type="term" value="P:plastid transcription"/>
    <property type="evidence" value="ECO:0007669"/>
    <property type="project" value="TreeGrafter"/>
</dbReference>
<keyword evidence="7" id="KW-1185">Reference proteome</keyword>
<evidence type="ECO:0000313" key="6">
    <source>
        <dbReference type="EMBL" id="CAA2993896.1"/>
    </source>
</evidence>
<evidence type="ECO:0000256" key="4">
    <source>
        <dbReference type="SAM" id="MobiDB-lite"/>
    </source>
</evidence>
<feature type="domain" description="Carbohydrate kinase PfkB" evidence="5">
    <location>
        <begin position="114"/>
        <end position="166"/>
    </location>
</feature>
<dbReference type="InterPro" id="IPR002173">
    <property type="entry name" value="Carboh/pur_kinase_PfkB_CS"/>
</dbReference>
<comment type="similarity">
    <text evidence="1">Belongs to the carbohydrate kinase PfkB family.</text>
</comment>
<sequence>MAILHLLLPSIPQKSTSSSNDATTTENPPKTTNRGRKKSTKTIDSPPKKVSRRHRKDTEPSNDEEVIDYDDEMDIPYEDPPLVCCFGAAQKEFVPTVRVAPEQLHPDIYSQWKMLQWNPPDFVWAPGGPPSNVATSHVSLGGRVAFMGKVGSDEFGEEMVVMMNKEKA</sequence>
<feature type="region of interest" description="Disordered" evidence="4">
    <location>
        <begin position="1"/>
        <end position="70"/>
    </location>
</feature>
<dbReference type="Gramene" id="OE9A075421T1">
    <property type="protein sequence ID" value="OE9A075421C1"/>
    <property type="gene ID" value="OE9A075421"/>
</dbReference>
<feature type="compositionally biased region" description="Polar residues" evidence="4">
    <location>
        <begin position="12"/>
        <end position="32"/>
    </location>
</feature>
<dbReference type="PANTHER" id="PTHR43085">
    <property type="entry name" value="HEXOKINASE FAMILY MEMBER"/>
    <property type="match status" value="1"/>
</dbReference>
<dbReference type="Gene3D" id="3.40.1190.20">
    <property type="match status" value="1"/>
</dbReference>
<evidence type="ECO:0000259" key="5">
    <source>
        <dbReference type="Pfam" id="PF00294"/>
    </source>
</evidence>
<proteinExistence type="inferred from homology"/>
<reference evidence="6 7" key="1">
    <citation type="submission" date="2019-12" db="EMBL/GenBank/DDBJ databases">
        <authorList>
            <person name="Alioto T."/>
            <person name="Alioto T."/>
            <person name="Gomez Garrido J."/>
        </authorList>
    </citation>
    <scope>NUCLEOTIDE SEQUENCE [LARGE SCALE GENOMIC DNA]</scope>
</reference>
<evidence type="ECO:0000256" key="3">
    <source>
        <dbReference type="ARBA" id="ARBA00022777"/>
    </source>
</evidence>
<protein>
    <submittedName>
        <fullName evidence="6">Probable fructokinase-4</fullName>
    </submittedName>
</protein>
<keyword evidence="3" id="KW-0418">Kinase</keyword>
<dbReference type="EMBL" id="CACTIH010005460">
    <property type="protein sequence ID" value="CAA2993896.1"/>
    <property type="molecule type" value="Genomic_DNA"/>
</dbReference>
<accession>A0A8S0SLT2</accession>
<dbReference type="SUPFAM" id="SSF53613">
    <property type="entry name" value="Ribokinase-like"/>
    <property type="match status" value="1"/>
</dbReference>
<gene>
    <name evidence="6" type="ORF">OLEA9_A075421</name>
</gene>
<comment type="caution">
    <text evidence="6">The sequence shown here is derived from an EMBL/GenBank/DDBJ whole genome shotgun (WGS) entry which is preliminary data.</text>
</comment>
<evidence type="ECO:0000313" key="7">
    <source>
        <dbReference type="Proteomes" id="UP000594638"/>
    </source>
</evidence>
<dbReference type="Proteomes" id="UP000594638">
    <property type="component" value="Unassembled WGS sequence"/>
</dbReference>
<dbReference type="GO" id="GO:0042644">
    <property type="term" value="C:chloroplast nucleoid"/>
    <property type="evidence" value="ECO:0007669"/>
    <property type="project" value="TreeGrafter"/>
</dbReference>
<feature type="compositionally biased region" description="Acidic residues" evidence="4">
    <location>
        <begin position="60"/>
        <end position="70"/>
    </location>
</feature>
<keyword evidence="2" id="KW-0808">Transferase</keyword>
<dbReference type="AlphaFoldDB" id="A0A8S0SLT2"/>
<dbReference type="InterPro" id="IPR011611">
    <property type="entry name" value="PfkB_dom"/>
</dbReference>
<dbReference type="GO" id="GO:0009658">
    <property type="term" value="P:chloroplast organization"/>
    <property type="evidence" value="ECO:0007669"/>
    <property type="project" value="TreeGrafter"/>
</dbReference>
<dbReference type="PROSITE" id="PS00583">
    <property type="entry name" value="PFKB_KINASES_1"/>
    <property type="match status" value="1"/>
</dbReference>
<dbReference type="PANTHER" id="PTHR43085:SF10">
    <property type="entry name" value="FRUCTOKINASE-LIKE 1, CHLOROPLASTIC"/>
    <property type="match status" value="1"/>
</dbReference>
<name>A0A8S0SLT2_OLEEU</name>
<dbReference type="InterPro" id="IPR029056">
    <property type="entry name" value="Ribokinase-like"/>
</dbReference>